<dbReference type="PRINTS" id="PR00749">
    <property type="entry name" value="LYSOZYMEG"/>
</dbReference>
<keyword evidence="6" id="KW-0326">Glycosidase</keyword>
<keyword evidence="9" id="KW-0732">Signal</keyword>
<organism evidence="11 12">
    <name type="scientific">Oryzias latipes</name>
    <name type="common">Japanese rice fish</name>
    <name type="synonym">Japanese killifish</name>
    <dbReference type="NCBI Taxonomy" id="8090"/>
    <lineage>
        <taxon>Eukaryota</taxon>
        <taxon>Metazoa</taxon>
        <taxon>Chordata</taxon>
        <taxon>Craniata</taxon>
        <taxon>Vertebrata</taxon>
        <taxon>Euteleostomi</taxon>
        <taxon>Actinopterygii</taxon>
        <taxon>Neopterygii</taxon>
        <taxon>Teleostei</taxon>
        <taxon>Neoteleostei</taxon>
        <taxon>Acanthomorphata</taxon>
        <taxon>Ovalentaria</taxon>
        <taxon>Atherinomorphae</taxon>
        <taxon>Beloniformes</taxon>
        <taxon>Adrianichthyidae</taxon>
        <taxon>Oryziinae</taxon>
        <taxon>Oryzias</taxon>
    </lineage>
</organism>
<dbReference type="InterPro" id="IPR013783">
    <property type="entry name" value="Ig-like_fold"/>
</dbReference>
<evidence type="ECO:0000256" key="8">
    <source>
        <dbReference type="SAM" id="Phobius"/>
    </source>
</evidence>
<dbReference type="SUPFAM" id="SSF53955">
    <property type="entry name" value="Lysozyme-like"/>
    <property type="match status" value="1"/>
</dbReference>
<dbReference type="AlphaFoldDB" id="A0A3P9LN28"/>
<dbReference type="Ensembl" id="ENSORLT00020012825.1">
    <property type="protein sequence ID" value="ENSORLP00020022125.1"/>
    <property type="gene ID" value="ENSORLG00020002256.1"/>
</dbReference>
<proteinExistence type="inferred from homology"/>
<dbReference type="PANTHER" id="PTHR31698:SF8">
    <property type="entry name" value="LYSOZYME G-RELATED"/>
    <property type="match status" value="1"/>
</dbReference>
<feature type="signal peptide" evidence="9">
    <location>
        <begin position="1"/>
        <end position="20"/>
    </location>
</feature>
<reference key="1">
    <citation type="journal article" date="2007" name="Nature">
        <title>The medaka draft genome and insights into vertebrate genome evolution.</title>
        <authorList>
            <person name="Kasahara M."/>
            <person name="Naruse K."/>
            <person name="Sasaki S."/>
            <person name="Nakatani Y."/>
            <person name="Qu W."/>
            <person name="Ahsan B."/>
            <person name="Yamada T."/>
            <person name="Nagayasu Y."/>
            <person name="Doi K."/>
            <person name="Kasai Y."/>
            <person name="Jindo T."/>
            <person name="Kobayashi D."/>
            <person name="Shimada A."/>
            <person name="Toyoda A."/>
            <person name="Kuroki Y."/>
            <person name="Fujiyama A."/>
            <person name="Sasaki T."/>
            <person name="Shimizu A."/>
            <person name="Asakawa S."/>
            <person name="Shimizu N."/>
            <person name="Hashimoto S."/>
            <person name="Yang J."/>
            <person name="Lee Y."/>
            <person name="Matsushima K."/>
            <person name="Sugano S."/>
            <person name="Sakaizumi M."/>
            <person name="Narita T."/>
            <person name="Ohishi K."/>
            <person name="Haga S."/>
            <person name="Ohta F."/>
            <person name="Nomoto H."/>
            <person name="Nogata K."/>
            <person name="Morishita T."/>
            <person name="Endo T."/>
            <person name="Shin-I T."/>
            <person name="Takeda H."/>
            <person name="Morishita S."/>
            <person name="Kohara Y."/>
        </authorList>
    </citation>
    <scope>NUCLEOTIDE SEQUENCE [LARGE SCALE GENOMIC DNA]</scope>
    <source>
        <strain>Hd-rR</strain>
    </source>
</reference>
<comment type="catalytic activity">
    <reaction evidence="1">
        <text>Hydrolysis of (1-&gt;4)-beta-linkages between N-acetylmuramic acid and N-acetyl-D-glucosamine residues in a peptidoglycan and between N-acetyl-D-glucosamine residues in chitodextrins.</text>
        <dbReference type="EC" id="3.2.1.17"/>
    </reaction>
</comment>
<evidence type="ECO:0000256" key="3">
    <source>
        <dbReference type="ARBA" id="ARBA00012732"/>
    </source>
</evidence>
<reference evidence="11 12" key="2">
    <citation type="submission" date="2017-04" db="EMBL/GenBank/DDBJ databases">
        <title>CpG methylation of centromeres and impact of large insertions on vertebrate speciation.</title>
        <authorList>
            <person name="Ichikawa K."/>
            <person name="Yoshimura J."/>
            <person name="Morishita S."/>
        </authorList>
    </citation>
    <scope>NUCLEOTIDE SEQUENCE</scope>
    <source>
        <strain evidence="11 12">HNI</strain>
    </source>
</reference>
<keyword evidence="6" id="KW-0378">Hydrolase</keyword>
<dbReference type="PANTHER" id="PTHR31698">
    <property type="entry name" value="LYSOZYME G FAMILY MEMBER"/>
    <property type="match status" value="1"/>
</dbReference>
<dbReference type="InterPro" id="IPR023346">
    <property type="entry name" value="Lysozyme-like_dom_sf"/>
</dbReference>
<dbReference type="GO" id="GO:0009253">
    <property type="term" value="P:peptidoglycan catabolic process"/>
    <property type="evidence" value="ECO:0007669"/>
    <property type="project" value="InterPro"/>
</dbReference>
<dbReference type="GO" id="GO:0031640">
    <property type="term" value="P:killing of cells of another organism"/>
    <property type="evidence" value="ECO:0007669"/>
    <property type="project" value="UniProtKB-KW"/>
</dbReference>
<evidence type="ECO:0000256" key="7">
    <source>
        <dbReference type="ARBA" id="ARBA00031262"/>
    </source>
</evidence>
<dbReference type="InterPro" id="IPR007110">
    <property type="entry name" value="Ig-like_dom"/>
</dbReference>
<dbReference type="GO" id="GO:0003796">
    <property type="term" value="F:lysozyme activity"/>
    <property type="evidence" value="ECO:0007669"/>
    <property type="project" value="UniProtKB-EC"/>
</dbReference>
<evidence type="ECO:0000256" key="6">
    <source>
        <dbReference type="ARBA" id="ARBA00023295"/>
    </source>
</evidence>
<evidence type="ECO:0000259" key="10">
    <source>
        <dbReference type="PROSITE" id="PS50835"/>
    </source>
</evidence>
<evidence type="ECO:0000256" key="2">
    <source>
        <dbReference type="ARBA" id="ARBA00008902"/>
    </source>
</evidence>
<evidence type="ECO:0000313" key="12">
    <source>
        <dbReference type="Proteomes" id="UP000265180"/>
    </source>
</evidence>
<comment type="similarity">
    <text evidence="2">Belongs to the glycosyl hydrolase 23 family.</text>
</comment>
<protein>
    <recommendedName>
        <fullName evidence="4">Lysozyme g</fullName>
        <ecNumber evidence="3">3.2.1.17</ecNumber>
    </recommendedName>
    <alternativeName>
        <fullName evidence="7">1,4-beta-N-acetylmuramidase</fullName>
    </alternativeName>
</protein>
<keyword evidence="8" id="KW-0812">Transmembrane</keyword>
<dbReference type="SMART" id="SM00409">
    <property type="entry name" value="IG"/>
    <property type="match status" value="1"/>
</dbReference>
<keyword evidence="5" id="KW-0929">Antimicrobial</keyword>
<accession>A0A3P9LN28</accession>
<reference evidence="11" key="4">
    <citation type="submission" date="2025-09" db="UniProtKB">
        <authorList>
            <consortium name="Ensembl"/>
        </authorList>
    </citation>
    <scope>IDENTIFICATION</scope>
    <source>
        <strain evidence="11">HNI</strain>
    </source>
</reference>
<dbReference type="PROSITE" id="PS50835">
    <property type="entry name" value="IG_LIKE"/>
    <property type="match status" value="1"/>
</dbReference>
<keyword evidence="5" id="KW-0081">Bacteriolytic enzyme</keyword>
<evidence type="ECO:0000256" key="5">
    <source>
        <dbReference type="ARBA" id="ARBA00022638"/>
    </source>
</evidence>
<feature type="transmembrane region" description="Helical" evidence="8">
    <location>
        <begin position="241"/>
        <end position="263"/>
    </location>
</feature>
<keyword evidence="8" id="KW-1133">Transmembrane helix</keyword>
<dbReference type="InterPro" id="IPR003599">
    <property type="entry name" value="Ig_sub"/>
</dbReference>
<reference evidence="11" key="3">
    <citation type="submission" date="2025-08" db="UniProtKB">
        <authorList>
            <consortium name="Ensembl"/>
        </authorList>
    </citation>
    <scope>IDENTIFICATION</scope>
    <source>
        <strain evidence="11">HNI</strain>
    </source>
</reference>
<evidence type="ECO:0000256" key="9">
    <source>
        <dbReference type="SAM" id="SignalP"/>
    </source>
</evidence>
<dbReference type="GO" id="GO:0042742">
    <property type="term" value="P:defense response to bacterium"/>
    <property type="evidence" value="ECO:0007669"/>
    <property type="project" value="UniProtKB-KW"/>
</dbReference>
<keyword evidence="8" id="KW-0472">Membrane</keyword>
<feature type="domain" description="Ig-like" evidence="10">
    <location>
        <begin position="25"/>
        <end position="136"/>
    </location>
</feature>
<dbReference type="Proteomes" id="UP000265180">
    <property type="component" value="Chromosome 18"/>
</dbReference>
<dbReference type="CDD" id="cd01021">
    <property type="entry name" value="GEWL"/>
    <property type="match status" value="1"/>
</dbReference>
<name>A0A3P9LN28_ORYLA</name>
<feature type="chain" id="PRO_5018310685" description="Lysozyme g" evidence="9">
    <location>
        <begin position="21"/>
        <end position="489"/>
    </location>
</feature>
<dbReference type="InterPro" id="IPR002152">
    <property type="entry name" value="Glyco_hydro_23"/>
</dbReference>
<dbReference type="InterPro" id="IPR036179">
    <property type="entry name" value="Ig-like_dom_sf"/>
</dbReference>
<dbReference type="EC" id="3.2.1.17" evidence="3"/>
<evidence type="ECO:0000256" key="1">
    <source>
        <dbReference type="ARBA" id="ARBA00000632"/>
    </source>
</evidence>
<dbReference type="SUPFAM" id="SSF48726">
    <property type="entry name" value="Immunoglobulin"/>
    <property type="match status" value="1"/>
</dbReference>
<evidence type="ECO:0000313" key="11">
    <source>
        <dbReference type="Ensembl" id="ENSORLP00020022125.1"/>
    </source>
</evidence>
<sequence>MMSGRTVAVFLSCCLQLSGCRRIPPQRTAGGADSPLQAFAVAGRDVVLRCDVPGLHGASGVRTWEWSKDDGGQLKTALAVRGGVELMRDKEAGYSDRTAPLVNRSMELRGVRLTDTGLYVCKLFLDDGRTLDTRVSLIVGEVSELSVIVSRSEDGGLDVLCEVRVRGLELTLTVLDHGGNALHAQTQAWDGPDHAHHVRVQRRVEPTGENVTLTCRWNVSGEAEQKKVTVSDRSTSAGCSAPLGICCCVSMLLIFCVGCFLVVQNRKLLSGLWRKMTALTAGSQRAASEEEEEHFTEYRNLEEMRTTGVSAATATANNLNREGDLVLGVEGSEMLAKKDLKPMSKYRNQIINVGRKLRLHPALIAAMISKQSNAGQQLKPDGHGMHDANSYGLMQINRKFHAVKGEPFSEDHIDEGSTYLIHLIKTVTNWRPDWSREQHLKGALVCYMVGLEKEKLNYDGELDQQTPTRDFANDVIARAQFYAEKGFRI</sequence>
<dbReference type="Gene3D" id="2.60.40.10">
    <property type="entry name" value="Immunoglobulins"/>
    <property type="match status" value="1"/>
</dbReference>
<evidence type="ECO:0000256" key="4">
    <source>
        <dbReference type="ARBA" id="ARBA00016485"/>
    </source>
</evidence>
<dbReference type="Gene3D" id="1.10.530.10">
    <property type="match status" value="1"/>
</dbReference>